<keyword evidence="2" id="KW-1185">Reference proteome</keyword>
<comment type="caution">
    <text evidence="1">The sequence shown here is derived from an EMBL/GenBank/DDBJ whole genome shotgun (WGS) entry which is preliminary data.</text>
</comment>
<dbReference type="EMBL" id="JADGJQ010000005">
    <property type="protein sequence ID" value="KAJ3183906.1"/>
    <property type="molecule type" value="Genomic_DNA"/>
</dbReference>
<gene>
    <name evidence="1" type="ORF">HDU87_006024</name>
</gene>
<name>A0AAD5TQC1_9FUNG</name>
<dbReference type="Proteomes" id="UP001212152">
    <property type="component" value="Unassembled WGS sequence"/>
</dbReference>
<sequence>MAAVPPDVAYHVLLLNTPGGRPNAVVFVHASFALHNFVRASARRVYATVQVSFSQSQDVEKARAMVKGAGNPSDANDLTFSKKFTQARFMMAFSLDQSAVAE</sequence>
<dbReference type="AlphaFoldDB" id="A0AAD5TQC1"/>
<reference evidence="1" key="1">
    <citation type="submission" date="2020-05" db="EMBL/GenBank/DDBJ databases">
        <title>Phylogenomic resolution of chytrid fungi.</title>
        <authorList>
            <person name="Stajich J.E."/>
            <person name="Amses K."/>
            <person name="Simmons R."/>
            <person name="Seto K."/>
            <person name="Myers J."/>
            <person name="Bonds A."/>
            <person name="Quandt C.A."/>
            <person name="Barry K."/>
            <person name="Liu P."/>
            <person name="Grigoriev I."/>
            <person name="Longcore J.E."/>
            <person name="James T.Y."/>
        </authorList>
    </citation>
    <scope>NUCLEOTIDE SEQUENCE</scope>
    <source>
        <strain evidence="1">JEL0379</strain>
    </source>
</reference>
<protein>
    <submittedName>
        <fullName evidence="1">Uncharacterized protein</fullName>
    </submittedName>
</protein>
<accession>A0AAD5TQC1</accession>
<organism evidence="1 2">
    <name type="scientific">Geranomyces variabilis</name>
    <dbReference type="NCBI Taxonomy" id="109894"/>
    <lineage>
        <taxon>Eukaryota</taxon>
        <taxon>Fungi</taxon>
        <taxon>Fungi incertae sedis</taxon>
        <taxon>Chytridiomycota</taxon>
        <taxon>Chytridiomycota incertae sedis</taxon>
        <taxon>Chytridiomycetes</taxon>
        <taxon>Spizellomycetales</taxon>
        <taxon>Powellomycetaceae</taxon>
        <taxon>Geranomyces</taxon>
    </lineage>
</organism>
<evidence type="ECO:0000313" key="2">
    <source>
        <dbReference type="Proteomes" id="UP001212152"/>
    </source>
</evidence>
<evidence type="ECO:0000313" key="1">
    <source>
        <dbReference type="EMBL" id="KAJ3183906.1"/>
    </source>
</evidence>
<proteinExistence type="predicted"/>